<name>A0A4Q2SNZ2_9ACTN</name>
<dbReference type="InterPro" id="IPR018170">
    <property type="entry name" value="Aldo/ket_reductase_CS"/>
</dbReference>
<dbReference type="Gene3D" id="3.20.20.100">
    <property type="entry name" value="NADP-dependent oxidoreductase domain"/>
    <property type="match status" value="1"/>
</dbReference>
<organism evidence="9 10">
    <name type="scientific">Nocardioides zhouii</name>
    <dbReference type="NCBI Taxonomy" id="1168729"/>
    <lineage>
        <taxon>Bacteria</taxon>
        <taxon>Bacillati</taxon>
        <taxon>Actinomycetota</taxon>
        <taxon>Actinomycetes</taxon>
        <taxon>Propionibacteriales</taxon>
        <taxon>Nocardioidaceae</taxon>
        <taxon>Nocardioides</taxon>
    </lineage>
</organism>
<sequence length="280" mass="31113">MTVPRITLHDGTSIPQLGFGVFQVPPEETAATVALALEAGYRHIDTAQMYGNEAGVGQAIKDSALGRDELYITTKLNNGFHRPDDARREIDASLERLGIEQTDLFLIHWPLPTQYDADFVSTWRALIEAQEAGRTRSIGVSNFQPAHLDRIVEETGVVPVVNQVEVHPFFANEDVRAANQRRGVLTEAWSPIAKGAVNDDDTIGEIASLVGRTPAQVTLRWHLQRGDIIFPKSMKAERMRENFEIFDFELDPAHVSALDELDRGEAGRTGPNPDTFDYIP</sequence>
<feature type="domain" description="NADP-dependent oxidoreductase" evidence="8">
    <location>
        <begin position="23"/>
        <end position="262"/>
    </location>
</feature>
<dbReference type="OrthoDB" id="9804790at2"/>
<dbReference type="PROSITE" id="PS00798">
    <property type="entry name" value="ALDOKETO_REDUCTASE_1"/>
    <property type="match status" value="1"/>
</dbReference>
<evidence type="ECO:0000256" key="1">
    <source>
        <dbReference type="ARBA" id="ARBA00007905"/>
    </source>
</evidence>
<keyword evidence="2" id="KW-0521">NADP</keyword>
<evidence type="ECO:0000259" key="8">
    <source>
        <dbReference type="Pfam" id="PF00248"/>
    </source>
</evidence>
<dbReference type="SUPFAM" id="SSF51430">
    <property type="entry name" value="NAD(P)-linked oxidoreductase"/>
    <property type="match status" value="1"/>
</dbReference>
<evidence type="ECO:0000313" key="10">
    <source>
        <dbReference type="Proteomes" id="UP000291101"/>
    </source>
</evidence>
<comment type="similarity">
    <text evidence="1">Belongs to the aldo/keto reductase family.</text>
</comment>
<dbReference type="PIRSF" id="PIRSF000097">
    <property type="entry name" value="AKR"/>
    <property type="match status" value="1"/>
</dbReference>
<dbReference type="FunFam" id="3.20.20.100:FF:000015">
    <property type="entry name" value="Oxidoreductase, aldo/keto reductase family"/>
    <property type="match status" value="1"/>
</dbReference>
<evidence type="ECO:0000256" key="7">
    <source>
        <dbReference type="SAM" id="MobiDB-lite"/>
    </source>
</evidence>
<dbReference type="AlphaFoldDB" id="A0A4Q2SNZ2"/>
<keyword evidence="10" id="KW-1185">Reference proteome</keyword>
<dbReference type="InterPro" id="IPR036812">
    <property type="entry name" value="NAD(P)_OxRdtase_dom_sf"/>
</dbReference>
<dbReference type="EMBL" id="SDWV01000014">
    <property type="protein sequence ID" value="RYC07496.1"/>
    <property type="molecule type" value="Genomic_DNA"/>
</dbReference>
<comment type="caution">
    <text evidence="9">The sequence shown here is derived from an EMBL/GenBank/DDBJ whole genome shotgun (WGS) entry which is preliminary data.</text>
</comment>
<dbReference type="RefSeq" id="WP_129427589.1">
    <property type="nucleotide sequence ID" value="NZ_SDWV01000014.1"/>
</dbReference>
<accession>A0A4Q2SNZ2</accession>
<evidence type="ECO:0000256" key="4">
    <source>
        <dbReference type="PIRSR" id="PIRSR000097-1"/>
    </source>
</evidence>
<evidence type="ECO:0000256" key="2">
    <source>
        <dbReference type="ARBA" id="ARBA00022857"/>
    </source>
</evidence>
<proteinExistence type="inferred from homology"/>
<protein>
    <submittedName>
        <fullName evidence="9">Aldo/keto reductase</fullName>
    </submittedName>
</protein>
<reference evidence="9 10" key="1">
    <citation type="submission" date="2019-01" db="EMBL/GenBank/DDBJ databases">
        <title>Novel species of Nocardioides.</title>
        <authorList>
            <person name="Liu Q."/>
            <person name="X Y.-H."/>
        </authorList>
    </citation>
    <scope>NUCLEOTIDE SEQUENCE [LARGE SCALE GENOMIC DNA]</scope>
    <source>
        <strain evidence="9 10">HLT2-9</strain>
    </source>
</reference>
<feature type="region of interest" description="Disordered" evidence="7">
    <location>
        <begin position="261"/>
        <end position="280"/>
    </location>
</feature>
<dbReference type="PROSITE" id="PS00062">
    <property type="entry name" value="ALDOKETO_REDUCTASE_2"/>
    <property type="match status" value="1"/>
</dbReference>
<evidence type="ECO:0000256" key="3">
    <source>
        <dbReference type="ARBA" id="ARBA00023002"/>
    </source>
</evidence>
<dbReference type="PRINTS" id="PR00069">
    <property type="entry name" value="ALDKETRDTASE"/>
</dbReference>
<keyword evidence="3" id="KW-0560">Oxidoreductase</keyword>
<evidence type="ECO:0000313" key="9">
    <source>
        <dbReference type="EMBL" id="RYC07496.1"/>
    </source>
</evidence>
<evidence type="ECO:0000256" key="5">
    <source>
        <dbReference type="PIRSR" id="PIRSR000097-2"/>
    </source>
</evidence>
<feature type="site" description="Lowers pKa of active site Tyr" evidence="6">
    <location>
        <position position="75"/>
    </location>
</feature>
<dbReference type="Proteomes" id="UP000291101">
    <property type="component" value="Unassembled WGS sequence"/>
</dbReference>
<gene>
    <name evidence="9" type="ORF">EUA94_14510</name>
</gene>
<dbReference type="PANTHER" id="PTHR43827:SF3">
    <property type="entry name" value="NADP-DEPENDENT OXIDOREDUCTASE DOMAIN-CONTAINING PROTEIN"/>
    <property type="match status" value="1"/>
</dbReference>
<dbReference type="GO" id="GO:0016616">
    <property type="term" value="F:oxidoreductase activity, acting on the CH-OH group of donors, NAD or NADP as acceptor"/>
    <property type="evidence" value="ECO:0007669"/>
    <property type="project" value="UniProtKB-ARBA"/>
</dbReference>
<dbReference type="Pfam" id="PF00248">
    <property type="entry name" value="Aldo_ket_red"/>
    <property type="match status" value="1"/>
</dbReference>
<dbReference type="InterPro" id="IPR020471">
    <property type="entry name" value="AKR"/>
</dbReference>
<feature type="active site" description="Proton donor" evidence="4">
    <location>
        <position position="50"/>
    </location>
</feature>
<feature type="binding site" evidence="5">
    <location>
        <position position="108"/>
    </location>
    <ligand>
        <name>substrate</name>
    </ligand>
</feature>
<dbReference type="PANTHER" id="PTHR43827">
    <property type="entry name" value="2,5-DIKETO-D-GLUCONIC ACID REDUCTASE"/>
    <property type="match status" value="1"/>
</dbReference>
<evidence type="ECO:0000256" key="6">
    <source>
        <dbReference type="PIRSR" id="PIRSR000097-3"/>
    </source>
</evidence>
<dbReference type="InterPro" id="IPR023210">
    <property type="entry name" value="NADP_OxRdtase_dom"/>
</dbReference>